<dbReference type="InterPro" id="IPR003961">
    <property type="entry name" value="FN3_dom"/>
</dbReference>
<dbReference type="RefSeq" id="XP_008282578.1">
    <property type="nucleotide sequence ID" value="XM_008284356.1"/>
</dbReference>
<dbReference type="GeneTree" id="ENSGT00940000155603"/>
<feature type="domain" description="Fibronectin type-III" evidence="12">
    <location>
        <begin position="495"/>
        <end position="585"/>
    </location>
</feature>
<evidence type="ECO:0000256" key="2">
    <source>
        <dbReference type="ARBA" id="ARBA00022692"/>
    </source>
</evidence>
<dbReference type="OrthoDB" id="9828391at2759"/>
<feature type="region of interest" description="Disordered" evidence="9">
    <location>
        <begin position="663"/>
        <end position="687"/>
    </location>
</feature>
<dbReference type="SUPFAM" id="SSF49265">
    <property type="entry name" value="Fibronectin type III"/>
    <property type="match status" value="3"/>
</dbReference>
<keyword evidence="2 10" id="KW-0812">Transmembrane</keyword>
<evidence type="ECO:0000256" key="10">
    <source>
        <dbReference type="SAM" id="Phobius"/>
    </source>
</evidence>
<dbReference type="SMART" id="SM00060">
    <property type="entry name" value="FN3"/>
    <property type="match status" value="2"/>
</dbReference>
<organism evidence="13">
    <name type="scientific">Stegastes partitus</name>
    <name type="common">bicolor damselfish</name>
    <dbReference type="NCBI Taxonomy" id="144197"/>
    <lineage>
        <taxon>Eukaryota</taxon>
        <taxon>Metazoa</taxon>
        <taxon>Chordata</taxon>
        <taxon>Craniata</taxon>
        <taxon>Vertebrata</taxon>
        <taxon>Euteleostomi</taxon>
        <taxon>Actinopterygii</taxon>
        <taxon>Neopterygii</taxon>
        <taxon>Teleostei</taxon>
        <taxon>Neoteleostei</taxon>
        <taxon>Acanthomorphata</taxon>
        <taxon>Ovalentaria</taxon>
        <taxon>Pomacentridae</taxon>
        <taxon>Stegastes</taxon>
    </lineage>
</organism>
<evidence type="ECO:0000256" key="5">
    <source>
        <dbReference type="ARBA" id="ARBA00023136"/>
    </source>
</evidence>
<feature type="transmembrane region" description="Helical" evidence="10">
    <location>
        <begin position="589"/>
        <end position="613"/>
    </location>
</feature>
<name>A0A3B5A8U6_9TELE</name>
<dbReference type="Ensembl" id="ENSSPAT00000018115.1">
    <property type="protein sequence ID" value="ENSSPAP00000017838.1"/>
    <property type="gene ID" value="ENSSPAG00000013482.1"/>
</dbReference>
<feature type="region of interest" description="Disordered" evidence="9">
    <location>
        <begin position="704"/>
        <end position="761"/>
    </location>
</feature>
<dbReference type="GeneID" id="103359132"/>
<accession>A0A3B5A8U6</accession>
<dbReference type="PANTHER" id="PTHR23037">
    <property type="entry name" value="CYTOKINE RECEPTOR"/>
    <property type="match status" value="1"/>
</dbReference>
<feature type="signal peptide" evidence="11">
    <location>
        <begin position="1"/>
        <end position="18"/>
    </location>
</feature>
<evidence type="ECO:0000256" key="7">
    <source>
        <dbReference type="ARBA" id="ARBA00023170"/>
    </source>
</evidence>
<dbReference type="AlphaFoldDB" id="A0A3B5A8U6"/>
<protein>
    <submittedName>
        <fullName evidence="13 15">Interleukin-6 receptor subunit beta-like</fullName>
    </submittedName>
</protein>
<keyword evidence="3 11" id="KW-0732">Signal</keyword>
<evidence type="ECO:0000259" key="12">
    <source>
        <dbReference type="PROSITE" id="PS50853"/>
    </source>
</evidence>
<dbReference type="Gene3D" id="2.60.40.10">
    <property type="entry name" value="Immunoglobulins"/>
    <property type="match status" value="5"/>
</dbReference>
<evidence type="ECO:0000256" key="11">
    <source>
        <dbReference type="SAM" id="SignalP"/>
    </source>
</evidence>
<evidence type="ECO:0000256" key="4">
    <source>
        <dbReference type="ARBA" id="ARBA00022989"/>
    </source>
</evidence>
<dbReference type="PROSITE" id="PS50853">
    <property type="entry name" value="FN3"/>
    <property type="match status" value="1"/>
</dbReference>
<keyword evidence="4 10" id="KW-1133">Transmembrane helix</keyword>
<evidence type="ECO:0000313" key="13">
    <source>
        <dbReference type="Ensembl" id="ENSSPAP00000017838.1"/>
    </source>
</evidence>
<keyword evidence="5 10" id="KW-0472">Membrane</keyword>
<feature type="compositionally biased region" description="Polar residues" evidence="9">
    <location>
        <begin position="710"/>
        <end position="747"/>
    </location>
</feature>
<sequence>MYTILVLFILAVIPSVCTDQHTNDCDVLPKDPYIEMGSSIKLVCLTSCANSKVFWTLKSRPIDERLSNTINSTLTVVSLSNFTHHRATLECYSADTQQILGGSIITTYLKPRKISCTLDYVNQEGDGMPQLFTCSWEHQIDPSLTVNYTVWWASSLHSPPMEICSSNTTICTSNHSEIFDNFTVMVRAKTSNWEAYSDSYEFAPYQILKIIRPKVAVIVFSDHLLVTWNRSLGSQKCHCEIKHKALSADGGTQEWVRNKTLNKGENGKISIEKVESCIFYKISVRCALDQAPWSNWSEEKTVLSKLNKSHVRLNLWRKVTELDQNGVRRVRVMWTDIPSACQGTFKYTVTQMPYKEHMNSMNYTSCGNSTCDVDVDQDAQRLILTVFHDEVFLAKESVYVPAIGESLPQVTDIHTSTHEGVILVSWKAPVQPVSGYMVDWTHSGNHIYWKETKYTNATLFDLLDKKEYNITVTPLMADRTGHSTQALQICSRVGDPGKVDIIDVKAYDKSAYVSWDLKSQEECSGVVNDYTVFYGTLLNVTVDSKKQDVFLEDLKPDTQYRVYVEARALTGITRSTERFFTTKRFDPRLITALGVSGSVVIVLVLSLGLCCAIQWKKFMEKPVPNPGLSSVALWLSPSHQKRMCPFQPFHPSASFCDTVYTEETSRASTPPPDADCNGNPTTEQTEEYTDSVIILAPCVQAERPVEPVETQHSSSPTESTAFLSSESSPFNPYRSQSSGEVSSPRTSKQSKRIPAKNQEKATLKTVYVTLDMFEQDQSR</sequence>
<dbReference type="PANTHER" id="PTHR23037:SF35">
    <property type="entry name" value="FIBRONECTIN TYPE-III DOMAIN-CONTAINING PROTEIN"/>
    <property type="match status" value="1"/>
</dbReference>
<gene>
    <name evidence="15" type="primary">LOC103359132</name>
</gene>
<dbReference type="GO" id="GO:0009897">
    <property type="term" value="C:external side of plasma membrane"/>
    <property type="evidence" value="ECO:0007669"/>
    <property type="project" value="TreeGrafter"/>
</dbReference>
<dbReference type="GO" id="GO:0004896">
    <property type="term" value="F:cytokine receptor activity"/>
    <property type="evidence" value="ECO:0007669"/>
    <property type="project" value="TreeGrafter"/>
</dbReference>
<dbReference type="InterPro" id="IPR036116">
    <property type="entry name" value="FN3_sf"/>
</dbReference>
<reference evidence="15" key="2">
    <citation type="submission" date="2025-04" db="UniProtKB">
        <authorList>
            <consortium name="RefSeq"/>
        </authorList>
    </citation>
    <scope>IDENTIFICATION</scope>
</reference>
<evidence type="ECO:0000256" key="6">
    <source>
        <dbReference type="ARBA" id="ARBA00023157"/>
    </source>
</evidence>
<evidence type="ECO:0000256" key="8">
    <source>
        <dbReference type="ARBA" id="ARBA00023180"/>
    </source>
</evidence>
<dbReference type="Proteomes" id="UP000694891">
    <property type="component" value="Unplaced"/>
</dbReference>
<evidence type="ECO:0000313" key="14">
    <source>
        <dbReference type="Proteomes" id="UP000694891"/>
    </source>
</evidence>
<dbReference type="CDD" id="cd00063">
    <property type="entry name" value="FN3"/>
    <property type="match status" value="1"/>
</dbReference>
<dbReference type="Pfam" id="PF00041">
    <property type="entry name" value="fn3"/>
    <property type="match status" value="2"/>
</dbReference>
<reference evidence="13" key="1">
    <citation type="submission" date="2023-09" db="UniProtKB">
        <authorList>
            <consortium name="Ensembl"/>
        </authorList>
    </citation>
    <scope>IDENTIFICATION</scope>
</reference>
<dbReference type="InterPro" id="IPR013783">
    <property type="entry name" value="Ig-like_fold"/>
</dbReference>
<keyword evidence="6" id="KW-1015">Disulfide bond</keyword>
<keyword evidence="7" id="KW-0675">Receptor</keyword>
<keyword evidence="14" id="KW-1185">Reference proteome</keyword>
<feature type="chain" id="PRO_5044591659" evidence="11">
    <location>
        <begin position="19"/>
        <end position="779"/>
    </location>
</feature>
<evidence type="ECO:0000313" key="15">
    <source>
        <dbReference type="RefSeq" id="XP_008282578.1"/>
    </source>
</evidence>
<keyword evidence="8" id="KW-0325">Glycoprotein</keyword>
<evidence type="ECO:0000256" key="9">
    <source>
        <dbReference type="SAM" id="MobiDB-lite"/>
    </source>
</evidence>
<comment type="subcellular location">
    <subcellularLocation>
        <location evidence="1">Membrane</location>
        <topology evidence="1">Single-pass type I membrane protein</topology>
    </subcellularLocation>
</comment>
<dbReference type="STRING" id="144197.ENSSPAP00000017838"/>
<evidence type="ECO:0000256" key="1">
    <source>
        <dbReference type="ARBA" id="ARBA00004479"/>
    </source>
</evidence>
<evidence type="ECO:0000256" key="3">
    <source>
        <dbReference type="ARBA" id="ARBA00022729"/>
    </source>
</evidence>
<proteinExistence type="predicted"/>